<keyword evidence="3" id="KW-1185">Reference proteome</keyword>
<organism evidence="2 3">
    <name type="scientific">Pararge aegeria aegeria</name>
    <dbReference type="NCBI Taxonomy" id="348720"/>
    <lineage>
        <taxon>Eukaryota</taxon>
        <taxon>Metazoa</taxon>
        <taxon>Ecdysozoa</taxon>
        <taxon>Arthropoda</taxon>
        <taxon>Hexapoda</taxon>
        <taxon>Insecta</taxon>
        <taxon>Pterygota</taxon>
        <taxon>Neoptera</taxon>
        <taxon>Endopterygota</taxon>
        <taxon>Lepidoptera</taxon>
        <taxon>Glossata</taxon>
        <taxon>Ditrysia</taxon>
        <taxon>Papilionoidea</taxon>
        <taxon>Nymphalidae</taxon>
        <taxon>Satyrinae</taxon>
        <taxon>Satyrini</taxon>
        <taxon>Parargina</taxon>
        <taxon>Pararge</taxon>
    </lineage>
</organism>
<sequence length="91" mass="10004">MRRGPPPADHHAGPVRMGGLNTPLRTLSRTLKHAGFLTMFSATAMIRVQGAVNHAGPVRIGGLHTPLRTLWRTLRHAGFLTMFSPLKQVIF</sequence>
<reference evidence="2" key="1">
    <citation type="submission" date="2022-03" db="EMBL/GenBank/DDBJ databases">
        <authorList>
            <person name="Lindestad O."/>
        </authorList>
    </citation>
    <scope>NUCLEOTIDE SEQUENCE</scope>
</reference>
<protein>
    <submittedName>
        <fullName evidence="2">Jg25228 protein</fullName>
    </submittedName>
</protein>
<proteinExistence type="predicted"/>
<dbReference type="AlphaFoldDB" id="A0A8S4RYP1"/>
<dbReference type="Proteomes" id="UP000838756">
    <property type="component" value="Unassembled WGS sequence"/>
</dbReference>
<comment type="caution">
    <text evidence="2">The sequence shown here is derived from an EMBL/GenBank/DDBJ whole genome shotgun (WGS) entry which is preliminary data.</text>
</comment>
<evidence type="ECO:0000313" key="2">
    <source>
        <dbReference type="EMBL" id="CAH2242314.1"/>
    </source>
</evidence>
<feature type="region of interest" description="Disordered" evidence="1">
    <location>
        <begin position="1"/>
        <end position="20"/>
    </location>
</feature>
<name>A0A8S4RYP1_9NEOP</name>
<dbReference type="EMBL" id="CAKXAJ010025635">
    <property type="protein sequence ID" value="CAH2242314.1"/>
    <property type="molecule type" value="Genomic_DNA"/>
</dbReference>
<accession>A0A8S4RYP1</accession>
<dbReference type="OrthoDB" id="10569661at2759"/>
<evidence type="ECO:0000256" key="1">
    <source>
        <dbReference type="SAM" id="MobiDB-lite"/>
    </source>
</evidence>
<evidence type="ECO:0000313" key="3">
    <source>
        <dbReference type="Proteomes" id="UP000838756"/>
    </source>
</evidence>
<gene>
    <name evidence="2" type="primary">jg25228</name>
    <name evidence="2" type="ORF">PAEG_LOCUS18642</name>
</gene>